<evidence type="ECO:0000313" key="2">
    <source>
        <dbReference type="EMBL" id="KAI5417787.1"/>
    </source>
</evidence>
<sequence length="130" mass="13814">MRERKNLTKWRSGGGVGRANAGLQNGAAASATGIQDADEGAPANTFAEAADVNDVDEISYPESIRRTSSVSNGTAGRDTIVDRLASLIEVLRTTISCECVYVRVIVIGALIRMQGPIDSFEELESIITTL</sequence>
<dbReference type="InterPro" id="IPR053296">
    <property type="entry name" value="TSET_member_tstB"/>
</dbReference>
<evidence type="ECO:0000313" key="4">
    <source>
        <dbReference type="Proteomes" id="UP001058974"/>
    </source>
</evidence>
<protein>
    <submittedName>
        <fullName evidence="2">Uncharacterized protein</fullName>
    </submittedName>
</protein>
<feature type="region of interest" description="Disordered" evidence="1">
    <location>
        <begin position="1"/>
        <end position="22"/>
    </location>
</feature>
<dbReference type="EMBL" id="JAMSHJ010000004">
    <property type="protein sequence ID" value="KAI5417789.1"/>
    <property type="molecule type" value="Genomic_DNA"/>
</dbReference>
<dbReference type="PANTHER" id="PTHR48151">
    <property type="entry name" value="SH3 DOMAIN-CONTAINING PROTEIN"/>
    <property type="match status" value="1"/>
</dbReference>
<reference evidence="2 4" key="1">
    <citation type="journal article" date="2022" name="Nat. Genet.">
        <title>Improved pea reference genome and pan-genome highlight genomic features and evolutionary characteristics.</title>
        <authorList>
            <person name="Yang T."/>
            <person name="Liu R."/>
            <person name="Luo Y."/>
            <person name="Hu S."/>
            <person name="Wang D."/>
            <person name="Wang C."/>
            <person name="Pandey M.K."/>
            <person name="Ge S."/>
            <person name="Xu Q."/>
            <person name="Li N."/>
            <person name="Li G."/>
            <person name="Huang Y."/>
            <person name="Saxena R.K."/>
            <person name="Ji Y."/>
            <person name="Li M."/>
            <person name="Yan X."/>
            <person name="He Y."/>
            <person name="Liu Y."/>
            <person name="Wang X."/>
            <person name="Xiang C."/>
            <person name="Varshney R.K."/>
            <person name="Ding H."/>
            <person name="Gao S."/>
            <person name="Zong X."/>
        </authorList>
    </citation>
    <scope>NUCLEOTIDE SEQUENCE [LARGE SCALE GENOMIC DNA]</scope>
    <source>
        <strain evidence="2 4">cv. Zhongwan 6</strain>
    </source>
</reference>
<comment type="caution">
    <text evidence="2">The sequence shown here is derived from an EMBL/GenBank/DDBJ whole genome shotgun (WGS) entry which is preliminary data.</text>
</comment>
<proteinExistence type="predicted"/>
<gene>
    <name evidence="2" type="ORF">KIW84_042414</name>
    <name evidence="3" type="ORF">KIW84_042416</name>
</gene>
<dbReference type="Gramene" id="Psat04G0241400-T1">
    <property type="protein sequence ID" value="KAI5417787.1"/>
    <property type="gene ID" value="KIW84_042414"/>
</dbReference>
<dbReference type="PANTHER" id="PTHR48151:SF3">
    <property type="entry name" value="SH3 DOMAIN-CONTAINING PROTEIN"/>
    <property type="match status" value="1"/>
</dbReference>
<dbReference type="AlphaFoldDB" id="A0A9D5AMN1"/>
<name>A0A9D5AMN1_PEA</name>
<evidence type="ECO:0000256" key="1">
    <source>
        <dbReference type="SAM" id="MobiDB-lite"/>
    </source>
</evidence>
<keyword evidence="4" id="KW-1185">Reference proteome</keyword>
<evidence type="ECO:0000313" key="3">
    <source>
        <dbReference type="EMBL" id="KAI5417789.1"/>
    </source>
</evidence>
<dbReference type="Proteomes" id="UP001058974">
    <property type="component" value="Chromosome 4"/>
</dbReference>
<accession>A0A9D5AMN1</accession>
<dbReference type="EMBL" id="JAMSHJ010000004">
    <property type="protein sequence ID" value="KAI5417787.1"/>
    <property type="molecule type" value="Genomic_DNA"/>
</dbReference>
<organism evidence="2 4">
    <name type="scientific">Pisum sativum</name>
    <name type="common">Garden pea</name>
    <name type="synonym">Lathyrus oleraceus</name>
    <dbReference type="NCBI Taxonomy" id="3888"/>
    <lineage>
        <taxon>Eukaryota</taxon>
        <taxon>Viridiplantae</taxon>
        <taxon>Streptophyta</taxon>
        <taxon>Embryophyta</taxon>
        <taxon>Tracheophyta</taxon>
        <taxon>Spermatophyta</taxon>
        <taxon>Magnoliopsida</taxon>
        <taxon>eudicotyledons</taxon>
        <taxon>Gunneridae</taxon>
        <taxon>Pentapetalae</taxon>
        <taxon>rosids</taxon>
        <taxon>fabids</taxon>
        <taxon>Fabales</taxon>
        <taxon>Fabaceae</taxon>
        <taxon>Papilionoideae</taxon>
        <taxon>50 kb inversion clade</taxon>
        <taxon>NPAAA clade</taxon>
        <taxon>Hologalegina</taxon>
        <taxon>IRL clade</taxon>
        <taxon>Fabeae</taxon>
        <taxon>Lathyrus</taxon>
    </lineage>
</organism>
<dbReference type="Gramene" id="Psat04G0241600-T1">
    <property type="protein sequence ID" value="KAI5417789.1"/>
    <property type="gene ID" value="KIW84_042416"/>
</dbReference>